<dbReference type="Proteomes" id="UP001180020">
    <property type="component" value="Unassembled WGS sequence"/>
</dbReference>
<accession>A0AAV9E378</accession>
<dbReference type="Pfam" id="PF00226">
    <property type="entry name" value="DnaJ"/>
    <property type="match status" value="1"/>
</dbReference>
<name>A0AAV9E378_ACOCL</name>
<evidence type="ECO:0000313" key="4">
    <source>
        <dbReference type="Proteomes" id="UP001180020"/>
    </source>
</evidence>
<dbReference type="SUPFAM" id="SSF46565">
    <property type="entry name" value="Chaperone J-domain"/>
    <property type="match status" value="1"/>
</dbReference>
<dbReference type="CDD" id="cd06257">
    <property type="entry name" value="DnaJ"/>
    <property type="match status" value="1"/>
</dbReference>
<dbReference type="PANTHER" id="PTHR44743">
    <property type="entry name" value="PUTATIVE, EXPRESSED-RELATED"/>
    <property type="match status" value="1"/>
</dbReference>
<dbReference type="PROSITE" id="PS00636">
    <property type="entry name" value="DNAJ_1"/>
    <property type="match status" value="1"/>
</dbReference>
<dbReference type="SMART" id="SM00271">
    <property type="entry name" value="DnaJ"/>
    <property type="match status" value="1"/>
</dbReference>
<feature type="region of interest" description="Disordered" evidence="1">
    <location>
        <begin position="119"/>
        <end position="209"/>
    </location>
</feature>
<dbReference type="InterPro" id="IPR036869">
    <property type="entry name" value="J_dom_sf"/>
</dbReference>
<evidence type="ECO:0000256" key="1">
    <source>
        <dbReference type="SAM" id="MobiDB-lite"/>
    </source>
</evidence>
<dbReference type="EMBL" id="JAUJYO010000009">
    <property type="protein sequence ID" value="KAK1307864.1"/>
    <property type="molecule type" value="Genomic_DNA"/>
</dbReference>
<proteinExistence type="predicted"/>
<dbReference type="GO" id="GO:0005783">
    <property type="term" value="C:endoplasmic reticulum"/>
    <property type="evidence" value="ECO:0007669"/>
    <property type="project" value="UniProtKB-ARBA"/>
</dbReference>
<dbReference type="Gene3D" id="1.10.287.110">
    <property type="entry name" value="DnaJ domain"/>
    <property type="match status" value="1"/>
</dbReference>
<gene>
    <name evidence="3" type="primary">ATJ49</name>
    <name evidence="3" type="ORF">QJS10_CPA09g00042</name>
</gene>
<reference evidence="3" key="1">
    <citation type="journal article" date="2023" name="Nat. Commun.">
        <title>Diploid and tetraploid genomes of Acorus and the evolution of monocots.</title>
        <authorList>
            <person name="Ma L."/>
            <person name="Liu K.W."/>
            <person name="Li Z."/>
            <person name="Hsiao Y.Y."/>
            <person name="Qi Y."/>
            <person name="Fu T."/>
            <person name="Tang G.D."/>
            <person name="Zhang D."/>
            <person name="Sun W.H."/>
            <person name="Liu D.K."/>
            <person name="Li Y."/>
            <person name="Chen G.Z."/>
            <person name="Liu X.D."/>
            <person name="Liao X.Y."/>
            <person name="Jiang Y.T."/>
            <person name="Yu X."/>
            <person name="Hao Y."/>
            <person name="Huang J."/>
            <person name="Zhao X.W."/>
            <person name="Ke S."/>
            <person name="Chen Y.Y."/>
            <person name="Wu W.L."/>
            <person name="Hsu J.L."/>
            <person name="Lin Y.F."/>
            <person name="Huang M.D."/>
            <person name="Li C.Y."/>
            <person name="Huang L."/>
            <person name="Wang Z.W."/>
            <person name="Zhao X."/>
            <person name="Zhong W.Y."/>
            <person name="Peng D.H."/>
            <person name="Ahmad S."/>
            <person name="Lan S."/>
            <person name="Zhang J.S."/>
            <person name="Tsai W.C."/>
            <person name="Van de Peer Y."/>
            <person name="Liu Z.J."/>
        </authorList>
    </citation>
    <scope>NUCLEOTIDE SEQUENCE</scope>
    <source>
        <strain evidence="3">CP</strain>
    </source>
</reference>
<dbReference type="PANTHER" id="PTHR44743:SF5">
    <property type="entry name" value="CHAPERONE DNAJ-DOMAIN SUPERFAMILY PROTEIN"/>
    <property type="match status" value="1"/>
</dbReference>
<comment type="caution">
    <text evidence="3">The sequence shown here is derived from an EMBL/GenBank/DDBJ whole genome shotgun (WGS) entry which is preliminary data.</text>
</comment>
<evidence type="ECO:0000259" key="2">
    <source>
        <dbReference type="PROSITE" id="PS50076"/>
    </source>
</evidence>
<dbReference type="PROSITE" id="PS50076">
    <property type="entry name" value="DNAJ_2"/>
    <property type="match status" value="1"/>
</dbReference>
<dbReference type="InterPro" id="IPR018253">
    <property type="entry name" value="DnaJ_domain_CS"/>
</dbReference>
<dbReference type="AlphaFoldDB" id="A0AAV9E378"/>
<dbReference type="PRINTS" id="PR00625">
    <property type="entry name" value="JDOMAIN"/>
</dbReference>
<feature type="compositionally biased region" description="Basic and acidic residues" evidence="1">
    <location>
        <begin position="156"/>
        <end position="168"/>
    </location>
</feature>
<feature type="domain" description="J" evidence="2">
    <location>
        <begin position="15"/>
        <end position="86"/>
    </location>
</feature>
<keyword evidence="4" id="KW-1185">Reference proteome</keyword>
<sequence length="209" mass="22942">MAAGGEGEEVEKKSDFYAVLGLKKECSTSDLRVAYKKLALMWHPDRLSATRSAKYVEEAKKKFQDIQEAYSVLSDTSKRLLYDVGVYDSDDDDDDEKRQESFADLQDLFEEMFHDDMMNGFGSSSGLDGHDSSSSNGHYDSSSSSGGGCHVINGNNKRETSSESESVKSHPNRAAEDEEEIGGGSRRGGRKQKVSSRHDVSSRGSEISA</sequence>
<organism evidence="3 4">
    <name type="scientific">Acorus calamus</name>
    <name type="common">Sweet flag</name>
    <dbReference type="NCBI Taxonomy" id="4465"/>
    <lineage>
        <taxon>Eukaryota</taxon>
        <taxon>Viridiplantae</taxon>
        <taxon>Streptophyta</taxon>
        <taxon>Embryophyta</taxon>
        <taxon>Tracheophyta</taxon>
        <taxon>Spermatophyta</taxon>
        <taxon>Magnoliopsida</taxon>
        <taxon>Liliopsida</taxon>
        <taxon>Acoraceae</taxon>
        <taxon>Acorus</taxon>
    </lineage>
</organism>
<evidence type="ECO:0000313" key="3">
    <source>
        <dbReference type="EMBL" id="KAK1307864.1"/>
    </source>
</evidence>
<reference evidence="3" key="2">
    <citation type="submission" date="2023-06" db="EMBL/GenBank/DDBJ databases">
        <authorList>
            <person name="Ma L."/>
            <person name="Liu K.-W."/>
            <person name="Li Z."/>
            <person name="Hsiao Y.-Y."/>
            <person name="Qi Y."/>
            <person name="Fu T."/>
            <person name="Tang G."/>
            <person name="Zhang D."/>
            <person name="Sun W.-H."/>
            <person name="Liu D.-K."/>
            <person name="Li Y."/>
            <person name="Chen G.-Z."/>
            <person name="Liu X.-D."/>
            <person name="Liao X.-Y."/>
            <person name="Jiang Y.-T."/>
            <person name="Yu X."/>
            <person name="Hao Y."/>
            <person name="Huang J."/>
            <person name="Zhao X.-W."/>
            <person name="Ke S."/>
            <person name="Chen Y.-Y."/>
            <person name="Wu W.-L."/>
            <person name="Hsu J.-L."/>
            <person name="Lin Y.-F."/>
            <person name="Huang M.-D."/>
            <person name="Li C.-Y."/>
            <person name="Huang L."/>
            <person name="Wang Z.-W."/>
            <person name="Zhao X."/>
            <person name="Zhong W.-Y."/>
            <person name="Peng D.-H."/>
            <person name="Ahmad S."/>
            <person name="Lan S."/>
            <person name="Zhang J.-S."/>
            <person name="Tsai W.-C."/>
            <person name="Van De Peer Y."/>
            <person name="Liu Z.-J."/>
        </authorList>
    </citation>
    <scope>NUCLEOTIDE SEQUENCE</scope>
    <source>
        <strain evidence="3">CP</strain>
        <tissue evidence="3">Leaves</tissue>
    </source>
</reference>
<dbReference type="InterPro" id="IPR001623">
    <property type="entry name" value="DnaJ_domain"/>
</dbReference>
<protein>
    <submittedName>
        <fullName evidence="3">Chaperone protein dnaJ 49</fullName>
    </submittedName>
</protein>
<feature type="compositionally biased region" description="Low complexity" evidence="1">
    <location>
        <begin position="120"/>
        <end position="144"/>
    </location>
</feature>